<dbReference type="Gene3D" id="3.20.20.120">
    <property type="entry name" value="Enolase-like C-terminal domain"/>
    <property type="match status" value="1"/>
</dbReference>
<dbReference type="Pfam" id="PF13378">
    <property type="entry name" value="MR_MLE_C"/>
    <property type="match status" value="1"/>
</dbReference>
<evidence type="ECO:0000256" key="1">
    <source>
        <dbReference type="ARBA" id="ARBA00001946"/>
    </source>
</evidence>
<comment type="cofactor">
    <cofactor evidence="1">
        <name>Mg(2+)</name>
        <dbReference type="ChEBI" id="CHEBI:18420"/>
    </cofactor>
</comment>
<dbReference type="PANTHER" id="PTHR13794:SF58">
    <property type="entry name" value="MITOCHONDRIAL ENOLASE SUPERFAMILY MEMBER 1"/>
    <property type="match status" value="1"/>
</dbReference>
<reference evidence="5" key="1">
    <citation type="submission" date="2018-05" db="EMBL/GenBank/DDBJ databases">
        <authorList>
            <person name="Lanie J.A."/>
            <person name="Ng W.-L."/>
            <person name="Kazmierczak K.M."/>
            <person name="Andrzejewski T.M."/>
            <person name="Davidsen T.M."/>
            <person name="Wayne K.J."/>
            <person name="Tettelin H."/>
            <person name="Glass J.I."/>
            <person name="Rusch D."/>
            <person name="Podicherti R."/>
            <person name="Tsui H.-C.T."/>
            <person name="Winkler M.E."/>
        </authorList>
    </citation>
    <scope>NUCLEOTIDE SEQUENCE</scope>
</reference>
<dbReference type="SUPFAM" id="SSF54826">
    <property type="entry name" value="Enolase N-terminal domain-like"/>
    <property type="match status" value="1"/>
</dbReference>
<dbReference type="SMART" id="SM00922">
    <property type="entry name" value="MR_MLE"/>
    <property type="match status" value="1"/>
</dbReference>
<dbReference type="InterPro" id="IPR034611">
    <property type="entry name" value="D-tartrate_dehydratase"/>
</dbReference>
<feature type="domain" description="Mandelate racemase/muconate lactonizing enzyme C-terminal" evidence="4">
    <location>
        <begin position="162"/>
        <end position="259"/>
    </location>
</feature>
<dbReference type="GO" id="GO:0000287">
    <property type="term" value="F:magnesium ion binding"/>
    <property type="evidence" value="ECO:0007669"/>
    <property type="project" value="TreeGrafter"/>
</dbReference>
<dbReference type="SUPFAM" id="SSF51604">
    <property type="entry name" value="Enolase C-terminal domain-like"/>
    <property type="match status" value="1"/>
</dbReference>
<dbReference type="InterPro" id="IPR036849">
    <property type="entry name" value="Enolase-like_C_sf"/>
</dbReference>
<dbReference type="GO" id="GO:0047808">
    <property type="term" value="F:D(-)-tartrate dehydratase activity"/>
    <property type="evidence" value="ECO:0007669"/>
    <property type="project" value="InterPro"/>
</dbReference>
<protein>
    <recommendedName>
        <fullName evidence="4">Mandelate racemase/muconate lactonizing enzyme C-terminal domain-containing protein</fullName>
    </recommendedName>
</protein>
<evidence type="ECO:0000259" key="4">
    <source>
        <dbReference type="SMART" id="SM00922"/>
    </source>
</evidence>
<dbReference type="InterPro" id="IPR029017">
    <property type="entry name" value="Enolase-like_N"/>
</dbReference>
<evidence type="ECO:0000313" key="5">
    <source>
        <dbReference type="EMBL" id="SUZ81919.1"/>
    </source>
</evidence>
<dbReference type="SFLD" id="SFLDF00118">
    <property type="entry name" value="D-tartrate_dehydratase"/>
    <property type="match status" value="1"/>
</dbReference>
<dbReference type="Gene3D" id="3.30.390.10">
    <property type="entry name" value="Enolase-like, N-terminal domain"/>
    <property type="match status" value="1"/>
</dbReference>
<dbReference type="EMBL" id="UINC01001483">
    <property type="protein sequence ID" value="SUZ81919.1"/>
    <property type="molecule type" value="Genomic_DNA"/>
</dbReference>
<gene>
    <name evidence="5" type="ORF">METZ01_LOCUS34773</name>
</gene>
<evidence type="ECO:0000256" key="3">
    <source>
        <dbReference type="ARBA" id="ARBA00022842"/>
    </source>
</evidence>
<proteinExistence type="predicted"/>
<dbReference type="SFLD" id="SFLDG00179">
    <property type="entry name" value="mandelate_racemase"/>
    <property type="match status" value="1"/>
</dbReference>
<dbReference type="AlphaFoldDB" id="A0A381QTL7"/>
<keyword evidence="3" id="KW-0460">Magnesium</keyword>
<evidence type="ECO:0000256" key="2">
    <source>
        <dbReference type="ARBA" id="ARBA00022723"/>
    </source>
</evidence>
<dbReference type="InterPro" id="IPR013342">
    <property type="entry name" value="Mandelate_racemase_C"/>
</dbReference>
<dbReference type="InterPro" id="IPR029065">
    <property type="entry name" value="Enolase_C-like"/>
</dbReference>
<dbReference type="InterPro" id="IPR046945">
    <property type="entry name" value="RHMD-like"/>
</dbReference>
<dbReference type="GO" id="GO:0016052">
    <property type="term" value="P:carbohydrate catabolic process"/>
    <property type="evidence" value="ECO:0007669"/>
    <property type="project" value="TreeGrafter"/>
</dbReference>
<sequence length="388" mass="42129">MRIIEIRENTIQLEGLLSNAAISFESHTVSLVAVITDQRRGGRPVVGFGFNSIGRFAQGGILRERIIPRIMKAKPYDLLSDDGLKFNIDAVVYVAMKDEKPGGHGDRAGAVASLELALWDLNAKLLDEPAYQTIRGSFGLPQGGNSVPVYAAGGYYYAENSLKRLTNELRSYQDLGYRSFKIKVGGLSLTRDLERIHSAIGVAGAAANVAIDANGSFQLDQAQEMANAIEPLGLLWYEEPCDPLDFSLNRIVAEGYNGKIATGENLFSTIDTKNLIQFGGMRIDKDIFQMDPGLSYGLTEYGRMLGVLESSGYKRSQCYPHGGHLINLHVAAGLGLGGCEAYPGVFQPIGGYTDQCELDEGRISPSDAPGFGLEQKTNLYPYLQSLGK</sequence>
<dbReference type="PANTHER" id="PTHR13794">
    <property type="entry name" value="ENOLASE SUPERFAMILY, MANDELATE RACEMASE"/>
    <property type="match status" value="1"/>
</dbReference>
<accession>A0A381QTL7</accession>
<dbReference type="SFLD" id="SFLDS00001">
    <property type="entry name" value="Enolase"/>
    <property type="match status" value="1"/>
</dbReference>
<name>A0A381QTL7_9ZZZZ</name>
<organism evidence="5">
    <name type="scientific">marine metagenome</name>
    <dbReference type="NCBI Taxonomy" id="408172"/>
    <lineage>
        <taxon>unclassified sequences</taxon>
        <taxon>metagenomes</taxon>
        <taxon>ecological metagenomes</taxon>
    </lineage>
</organism>
<keyword evidence="2" id="KW-0479">Metal-binding</keyword>